<proteinExistence type="inferred from homology"/>
<dbReference type="SUPFAM" id="SSF52283">
    <property type="entry name" value="Formate/glycerate dehydrogenase catalytic domain-like"/>
    <property type="match status" value="1"/>
</dbReference>
<dbReference type="Pfam" id="PF02826">
    <property type="entry name" value="2-Hacid_dh_C"/>
    <property type="match status" value="1"/>
</dbReference>
<dbReference type="Gene3D" id="3.40.50.720">
    <property type="entry name" value="NAD(P)-binding Rossmann-like Domain"/>
    <property type="match status" value="2"/>
</dbReference>
<dbReference type="InterPro" id="IPR029753">
    <property type="entry name" value="D-isomer_DH_CS"/>
</dbReference>
<dbReference type="CDD" id="cd12183">
    <property type="entry name" value="LDH_like_2"/>
    <property type="match status" value="1"/>
</dbReference>
<evidence type="ECO:0000313" key="8">
    <source>
        <dbReference type="Proteomes" id="UP001597203"/>
    </source>
</evidence>
<dbReference type="EC" id="1.1.1.28" evidence="7"/>
<gene>
    <name evidence="7" type="ORF">ACFQ24_07135</name>
</gene>
<sequence>MKVAVFSTKPYDSDFLTAANRASGNRHELRFLEPRLNSDTVPLAGDAEAVCAFVNDILDRSVLEALKQRAVRLIVLRSAGFNHVDLVAARDLDLAIARVPAYSPEAVAEHTVALMLSLNRHIHRAHARVREGNFALDGLLGFNLAGRSIGIIGTGKIGICVASIMRGFGCRILGADPYPTPEFTALGGSYVELQDLLAACDVVTLHCPLTPQTYHLVDAAAIAAMKPGVMLLNTGRGALVETRALIDGLKSGKIGHVGLDVYEEEGDLFFENLSGRIIQDDVFARLLTFPNVLITGHQAFFTQEALTAIAETTIANVSQFELSGCAAYPVSTEMLA</sequence>
<organism evidence="7 8">
    <name type="scientific">Sphingobium olei</name>
    <dbReference type="NCBI Taxonomy" id="420955"/>
    <lineage>
        <taxon>Bacteria</taxon>
        <taxon>Pseudomonadati</taxon>
        <taxon>Pseudomonadota</taxon>
        <taxon>Alphaproteobacteria</taxon>
        <taxon>Sphingomonadales</taxon>
        <taxon>Sphingomonadaceae</taxon>
        <taxon>Sphingobium</taxon>
    </lineage>
</organism>
<evidence type="ECO:0000256" key="2">
    <source>
        <dbReference type="ARBA" id="ARBA00023002"/>
    </source>
</evidence>
<evidence type="ECO:0000313" key="7">
    <source>
        <dbReference type="EMBL" id="MFD1104646.1"/>
    </source>
</evidence>
<dbReference type="Proteomes" id="UP001597203">
    <property type="component" value="Unassembled WGS sequence"/>
</dbReference>
<comment type="caution">
    <text evidence="7">The sequence shown here is derived from an EMBL/GenBank/DDBJ whole genome shotgun (WGS) entry which is preliminary data.</text>
</comment>
<feature type="domain" description="D-isomer specific 2-hydroxyacid dehydrogenase NAD-binding" evidence="6">
    <location>
        <begin position="112"/>
        <end position="299"/>
    </location>
</feature>
<dbReference type="PROSITE" id="PS00671">
    <property type="entry name" value="D_2_HYDROXYACID_DH_3"/>
    <property type="match status" value="1"/>
</dbReference>
<dbReference type="Pfam" id="PF00389">
    <property type="entry name" value="2-Hacid_dh"/>
    <property type="match status" value="1"/>
</dbReference>
<dbReference type="PANTHER" id="PTHR43026">
    <property type="entry name" value="2-HYDROXYACID DEHYDROGENASE HOMOLOG 1-RELATED"/>
    <property type="match status" value="1"/>
</dbReference>
<accession>A0ABW3NW87</accession>
<evidence type="ECO:0000256" key="4">
    <source>
        <dbReference type="RuleBase" id="RU003719"/>
    </source>
</evidence>
<dbReference type="SUPFAM" id="SSF51735">
    <property type="entry name" value="NAD(P)-binding Rossmann-fold domains"/>
    <property type="match status" value="1"/>
</dbReference>
<evidence type="ECO:0000256" key="1">
    <source>
        <dbReference type="ARBA" id="ARBA00005854"/>
    </source>
</evidence>
<dbReference type="PROSITE" id="PS00670">
    <property type="entry name" value="D_2_HYDROXYACID_DH_2"/>
    <property type="match status" value="1"/>
</dbReference>
<dbReference type="InterPro" id="IPR006140">
    <property type="entry name" value="D-isomer_DH_NAD-bd"/>
</dbReference>
<dbReference type="RefSeq" id="WP_380910078.1">
    <property type="nucleotide sequence ID" value="NZ_JBHTLS010000108.1"/>
</dbReference>
<reference evidence="8" key="1">
    <citation type="journal article" date="2019" name="Int. J. Syst. Evol. Microbiol.">
        <title>The Global Catalogue of Microorganisms (GCM) 10K type strain sequencing project: providing services to taxonomists for standard genome sequencing and annotation.</title>
        <authorList>
            <consortium name="The Broad Institute Genomics Platform"/>
            <consortium name="The Broad Institute Genome Sequencing Center for Infectious Disease"/>
            <person name="Wu L."/>
            <person name="Ma J."/>
        </authorList>
    </citation>
    <scope>NUCLEOTIDE SEQUENCE [LARGE SCALE GENOMIC DNA]</scope>
    <source>
        <strain evidence="8">CCUG 54329</strain>
    </source>
</reference>
<dbReference type="PANTHER" id="PTHR43026:SF1">
    <property type="entry name" value="2-HYDROXYACID DEHYDROGENASE HOMOLOG 1-RELATED"/>
    <property type="match status" value="1"/>
</dbReference>
<protein>
    <submittedName>
        <fullName evidence="7">2-hydroxyacid dehydrogenase</fullName>
        <ecNumber evidence="7">1.1.1.28</ecNumber>
    </submittedName>
</protein>
<evidence type="ECO:0000256" key="3">
    <source>
        <dbReference type="ARBA" id="ARBA00023027"/>
    </source>
</evidence>
<dbReference type="EMBL" id="JBHTLS010000108">
    <property type="protein sequence ID" value="MFD1104646.1"/>
    <property type="molecule type" value="Genomic_DNA"/>
</dbReference>
<comment type="similarity">
    <text evidence="1 4">Belongs to the D-isomer specific 2-hydroxyacid dehydrogenase family.</text>
</comment>
<dbReference type="InterPro" id="IPR006139">
    <property type="entry name" value="D-isomer_2_OHA_DH_cat_dom"/>
</dbReference>
<evidence type="ECO:0000259" key="5">
    <source>
        <dbReference type="Pfam" id="PF00389"/>
    </source>
</evidence>
<keyword evidence="3" id="KW-0520">NAD</keyword>
<dbReference type="InterPro" id="IPR036291">
    <property type="entry name" value="NAD(P)-bd_dom_sf"/>
</dbReference>
<keyword evidence="2 4" id="KW-0560">Oxidoreductase</keyword>
<dbReference type="InterPro" id="IPR058205">
    <property type="entry name" value="D-LDH-like"/>
</dbReference>
<keyword evidence="8" id="KW-1185">Reference proteome</keyword>
<dbReference type="GO" id="GO:0008720">
    <property type="term" value="F:D-lactate dehydrogenase (NAD+) activity"/>
    <property type="evidence" value="ECO:0007669"/>
    <property type="project" value="UniProtKB-EC"/>
</dbReference>
<evidence type="ECO:0000259" key="6">
    <source>
        <dbReference type="Pfam" id="PF02826"/>
    </source>
</evidence>
<feature type="domain" description="D-isomer specific 2-hydroxyacid dehydrogenase catalytic" evidence="5">
    <location>
        <begin position="3"/>
        <end position="329"/>
    </location>
</feature>
<name>A0ABW3NW87_9SPHN</name>